<gene>
    <name evidence="1" type="ORF">GMLC_42950</name>
</gene>
<dbReference type="SUPFAM" id="SSF158997">
    <property type="entry name" value="Trm112p-like"/>
    <property type="match status" value="1"/>
</dbReference>
<dbReference type="Proteomes" id="UP000587586">
    <property type="component" value="Unassembled WGS sequence"/>
</dbReference>
<sequence length="103" mass="11166">MVKLSHLWQNAACCRCSSEPGGEWSRRLQAQPAGNRTTKVEPAFFCVERLMSNLENLVPILACPACQGPLEQAPEALCCPACRLSFPVCDGIPVLLLEAAKPL</sequence>
<comment type="caution">
    <text evidence="1">The sequence shown here is derived from an EMBL/GenBank/DDBJ whole genome shotgun (WGS) entry which is preliminary data.</text>
</comment>
<protein>
    <submittedName>
        <fullName evidence="1">Uncharacterized protein</fullName>
    </submittedName>
</protein>
<accession>A0A6V8NDU8</accession>
<dbReference type="EMBL" id="BLXZ01000011">
    <property type="protein sequence ID" value="GFO70716.1"/>
    <property type="molecule type" value="Genomic_DNA"/>
</dbReference>
<dbReference type="InterPro" id="IPR005651">
    <property type="entry name" value="Trm112-like"/>
</dbReference>
<dbReference type="Pfam" id="PF03966">
    <property type="entry name" value="Trm112p"/>
    <property type="match status" value="1"/>
</dbReference>
<name>A0A6V8NDU8_9BACT</name>
<keyword evidence="2" id="KW-1185">Reference proteome</keyword>
<dbReference type="AlphaFoldDB" id="A0A6V8NDU8"/>
<evidence type="ECO:0000313" key="2">
    <source>
        <dbReference type="Proteomes" id="UP000587586"/>
    </source>
</evidence>
<evidence type="ECO:0000313" key="1">
    <source>
        <dbReference type="EMBL" id="GFO70716.1"/>
    </source>
</evidence>
<dbReference type="Gene3D" id="2.20.25.10">
    <property type="match status" value="1"/>
</dbReference>
<proteinExistence type="predicted"/>
<reference evidence="2" key="1">
    <citation type="submission" date="2020-06" db="EMBL/GenBank/DDBJ databases">
        <title>Draft genomic sequecing of Geomonas sp. Red745.</title>
        <authorList>
            <person name="Itoh H."/>
            <person name="Xu Z.X."/>
            <person name="Ushijima N."/>
            <person name="Masuda Y."/>
            <person name="Shiratori Y."/>
            <person name="Senoo K."/>
        </authorList>
    </citation>
    <scope>NUCLEOTIDE SEQUENCE [LARGE SCALE GENOMIC DNA]</scope>
    <source>
        <strain evidence="2">Red745</strain>
    </source>
</reference>
<organism evidence="1 2">
    <name type="scientific">Geomonas limicola</name>
    <dbReference type="NCBI Taxonomy" id="2740186"/>
    <lineage>
        <taxon>Bacteria</taxon>
        <taxon>Pseudomonadati</taxon>
        <taxon>Thermodesulfobacteriota</taxon>
        <taxon>Desulfuromonadia</taxon>
        <taxon>Geobacterales</taxon>
        <taxon>Geobacteraceae</taxon>
        <taxon>Geomonas</taxon>
    </lineage>
</organism>